<comment type="subcellular location">
    <subcellularLocation>
        <location evidence="5">Cytoplasm</location>
    </subcellularLocation>
</comment>
<feature type="domain" description="Ribosome maturation factor RimM PRC barrel" evidence="7">
    <location>
        <begin position="110"/>
        <end position="175"/>
    </location>
</feature>
<comment type="domain">
    <text evidence="5">The PRC barrel domain binds ribosomal protein uS19.</text>
</comment>
<feature type="domain" description="RimM N-terminal" evidence="6">
    <location>
        <begin position="15"/>
        <end position="97"/>
    </location>
</feature>
<dbReference type="HAMAP" id="MF_00014">
    <property type="entry name" value="Ribosome_mat_RimM"/>
    <property type="match status" value="1"/>
</dbReference>
<dbReference type="RefSeq" id="WP_184619711.1">
    <property type="nucleotide sequence ID" value="NZ_JACHEX010000004.1"/>
</dbReference>
<evidence type="ECO:0000259" key="7">
    <source>
        <dbReference type="Pfam" id="PF24986"/>
    </source>
</evidence>
<dbReference type="SUPFAM" id="SSF50346">
    <property type="entry name" value="PRC-barrel domain"/>
    <property type="match status" value="1"/>
</dbReference>
<dbReference type="InterPro" id="IPR056792">
    <property type="entry name" value="PRC_RimM"/>
</dbReference>
<comment type="function">
    <text evidence="5">An accessory protein needed during the final step in the assembly of 30S ribosomal subunit, possibly for assembly of the head region. Essential for efficient processing of 16S rRNA. May be needed both before and after RbfA during the maturation of 16S rRNA. It has affinity for free ribosomal 30S subunits but not for 70S ribosomes.</text>
</comment>
<keyword evidence="4 5" id="KW-0143">Chaperone</keyword>
<evidence type="ECO:0000259" key="6">
    <source>
        <dbReference type="Pfam" id="PF01782"/>
    </source>
</evidence>
<dbReference type="GO" id="GO:0005840">
    <property type="term" value="C:ribosome"/>
    <property type="evidence" value="ECO:0007669"/>
    <property type="project" value="InterPro"/>
</dbReference>
<keyword evidence="1 5" id="KW-0963">Cytoplasm</keyword>
<dbReference type="AlphaFoldDB" id="A0A841GHD7"/>
<reference evidence="8 9" key="1">
    <citation type="submission" date="2020-08" db="EMBL/GenBank/DDBJ databases">
        <title>Genomic Encyclopedia of Type Strains, Phase IV (KMG-IV): sequencing the most valuable type-strain genomes for metagenomic binning, comparative biology and taxonomic classification.</title>
        <authorList>
            <person name="Goeker M."/>
        </authorList>
    </citation>
    <scope>NUCLEOTIDE SEQUENCE [LARGE SCALE GENOMIC DNA]</scope>
    <source>
        <strain evidence="8 9">DSM 13481</strain>
    </source>
</reference>
<dbReference type="SUPFAM" id="SSF50447">
    <property type="entry name" value="Translation proteins"/>
    <property type="match status" value="1"/>
</dbReference>
<accession>A0A841GHD7</accession>
<evidence type="ECO:0000256" key="3">
    <source>
        <dbReference type="ARBA" id="ARBA00022552"/>
    </source>
</evidence>
<dbReference type="Gene3D" id="2.30.30.240">
    <property type="entry name" value="PRC-barrel domain"/>
    <property type="match status" value="1"/>
</dbReference>
<dbReference type="PANTHER" id="PTHR33692:SF1">
    <property type="entry name" value="RIBOSOME MATURATION FACTOR RIMM"/>
    <property type="match status" value="1"/>
</dbReference>
<dbReference type="GO" id="GO:0006364">
    <property type="term" value="P:rRNA processing"/>
    <property type="evidence" value="ECO:0007669"/>
    <property type="project" value="UniProtKB-UniRule"/>
</dbReference>
<dbReference type="Proteomes" id="UP000555828">
    <property type="component" value="Unassembled WGS sequence"/>
</dbReference>
<dbReference type="GO" id="GO:0005737">
    <property type="term" value="C:cytoplasm"/>
    <property type="evidence" value="ECO:0007669"/>
    <property type="project" value="UniProtKB-SubCell"/>
</dbReference>
<sequence>MIKTLRELLNGKVAVAILGKTHGLKGELKLHPFTNFPEIIESLEDIFLYNENTKQFMVATVENLRLADGYYIIKLNGVENVENARKFVGSKVYINKDELPNLSDDEYYFFEIVGSQVIDETGKVLGIVDEVIQTGSNDVIVVNKNKEDEILIPVIYDYILTLDKKNKKIVVKVPEWLD</sequence>
<evidence type="ECO:0000256" key="1">
    <source>
        <dbReference type="ARBA" id="ARBA00022490"/>
    </source>
</evidence>
<dbReference type="InterPro" id="IPR009000">
    <property type="entry name" value="Transl_B-barrel_sf"/>
</dbReference>
<dbReference type="Pfam" id="PF24986">
    <property type="entry name" value="PRC_RimM"/>
    <property type="match status" value="1"/>
</dbReference>
<keyword evidence="9" id="KW-1185">Reference proteome</keyword>
<gene>
    <name evidence="5" type="primary">rimM</name>
    <name evidence="8" type="ORF">HNP65_001579</name>
</gene>
<organism evidence="8 9">
    <name type="scientific">Thermosipho japonicus</name>
    <dbReference type="NCBI Taxonomy" id="90323"/>
    <lineage>
        <taxon>Bacteria</taxon>
        <taxon>Thermotogati</taxon>
        <taxon>Thermotogota</taxon>
        <taxon>Thermotogae</taxon>
        <taxon>Thermotogales</taxon>
        <taxon>Fervidobacteriaceae</taxon>
        <taxon>Thermosipho</taxon>
    </lineage>
</organism>
<dbReference type="Gene3D" id="2.40.30.60">
    <property type="entry name" value="RimM"/>
    <property type="match status" value="1"/>
</dbReference>
<dbReference type="InterPro" id="IPR011033">
    <property type="entry name" value="PRC_barrel-like_sf"/>
</dbReference>
<dbReference type="Pfam" id="PF01782">
    <property type="entry name" value="RimM"/>
    <property type="match status" value="1"/>
</dbReference>
<comment type="similarity">
    <text evidence="5">Belongs to the RimM family.</text>
</comment>
<dbReference type="PANTHER" id="PTHR33692">
    <property type="entry name" value="RIBOSOME MATURATION FACTOR RIMM"/>
    <property type="match status" value="1"/>
</dbReference>
<keyword evidence="3 5" id="KW-0698">rRNA processing</keyword>
<evidence type="ECO:0000313" key="8">
    <source>
        <dbReference type="EMBL" id="MBB6063116.1"/>
    </source>
</evidence>
<comment type="subunit">
    <text evidence="5">Binds ribosomal protein uS19.</text>
</comment>
<dbReference type="NCBIfam" id="TIGR02273">
    <property type="entry name" value="16S_RimM"/>
    <property type="match status" value="1"/>
</dbReference>
<evidence type="ECO:0000256" key="4">
    <source>
        <dbReference type="ARBA" id="ARBA00023186"/>
    </source>
</evidence>
<name>A0A841GHD7_9BACT</name>
<dbReference type="InterPro" id="IPR002676">
    <property type="entry name" value="RimM_N"/>
</dbReference>
<dbReference type="GO" id="GO:0042274">
    <property type="term" value="P:ribosomal small subunit biogenesis"/>
    <property type="evidence" value="ECO:0007669"/>
    <property type="project" value="UniProtKB-UniRule"/>
</dbReference>
<dbReference type="EMBL" id="JACHEX010000004">
    <property type="protein sequence ID" value="MBB6063116.1"/>
    <property type="molecule type" value="Genomic_DNA"/>
</dbReference>
<evidence type="ECO:0000313" key="9">
    <source>
        <dbReference type="Proteomes" id="UP000555828"/>
    </source>
</evidence>
<comment type="caution">
    <text evidence="8">The sequence shown here is derived from an EMBL/GenBank/DDBJ whole genome shotgun (WGS) entry which is preliminary data.</text>
</comment>
<protein>
    <recommendedName>
        <fullName evidence="5">Ribosome maturation factor RimM</fullName>
    </recommendedName>
</protein>
<dbReference type="InterPro" id="IPR036976">
    <property type="entry name" value="RimM_N_sf"/>
</dbReference>
<proteinExistence type="inferred from homology"/>
<evidence type="ECO:0000256" key="5">
    <source>
        <dbReference type="HAMAP-Rule" id="MF_00014"/>
    </source>
</evidence>
<evidence type="ECO:0000256" key="2">
    <source>
        <dbReference type="ARBA" id="ARBA00022517"/>
    </source>
</evidence>
<dbReference type="GO" id="GO:0043022">
    <property type="term" value="F:ribosome binding"/>
    <property type="evidence" value="ECO:0007669"/>
    <property type="project" value="InterPro"/>
</dbReference>
<dbReference type="InterPro" id="IPR011961">
    <property type="entry name" value="RimM"/>
</dbReference>
<keyword evidence="2 5" id="KW-0690">Ribosome biogenesis</keyword>